<dbReference type="InterPro" id="IPR036866">
    <property type="entry name" value="RibonucZ/Hydroxyglut_hydro"/>
</dbReference>
<comment type="caution">
    <text evidence="1">The sequence shown here is derived from an EMBL/GenBank/DDBJ whole genome shotgun (WGS) entry which is preliminary data.</text>
</comment>
<dbReference type="PANTHER" id="PTHR46504">
    <property type="entry name" value="TRNASE Z TRZ1"/>
    <property type="match status" value="1"/>
</dbReference>
<sequence length="300" mass="33406">MPHADLLERGHPFRQWKSWAIPGTGVTMSGYSRSNDKTFFHLPELRAGIDCGLVEGWQPDTVFLTHTHMDHSKDLDYVAVKESGVDIYLPAAAVPFAQGYIQATSSLNHNAPYDASLAPAARLHGVRGGDEFAVGKRGAHRVRVVDCEHKVPCVGFAFSSVKRAIKPEFEALKADGRLLAAKRREGVEIDHEVVTPLFAFLGDTRPDVFTRSPWLLDYPVVVTECTFLDDDQLDRARRIGHTVWSELRPIVAANPATTFVLTHFSLRHSDPEIVAFFDKQGLPNVVAWAHPCSRLPESYQ</sequence>
<keyword evidence="2" id="KW-1185">Reference proteome</keyword>
<evidence type="ECO:0000313" key="2">
    <source>
        <dbReference type="Proteomes" id="UP000660611"/>
    </source>
</evidence>
<evidence type="ECO:0008006" key="3">
    <source>
        <dbReference type="Google" id="ProtNLM"/>
    </source>
</evidence>
<dbReference type="PANTHER" id="PTHR46504:SF2">
    <property type="entry name" value="TRNASE Z TRZ1"/>
    <property type="match status" value="1"/>
</dbReference>
<dbReference type="AlphaFoldDB" id="A0A919PWV3"/>
<dbReference type="EMBL" id="BONQ01000162">
    <property type="protein sequence ID" value="GIG51772.1"/>
    <property type="molecule type" value="Genomic_DNA"/>
</dbReference>
<name>A0A919PWV3_9ACTN</name>
<gene>
    <name evidence="1" type="ORF">Dsi01nite_098130</name>
</gene>
<dbReference type="Proteomes" id="UP000660611">
    <property type="component" value="Unassembled WGS sequence"/>
</dbReference>
<proteinExistence type="predicted"/>
<reference evidence="1" key="1">
    <citation type="submission" date="2021-01" db="EMBL/GenBank/DDBJ databases">
        <title>Whole genome shotgun sequence of Dactylosporangium siamense NBRC 106093.</title>
        <authorList>
            <person name="Komaki H."/>
            <person name="Tamura T."/>
        </authorList>
    </citation>
    <scope>NUCLEOTIDE SEQUENCE</scope>
    <source>
        <strain evidence="1">NBRC 106093</strain>
    </source>
</reference>
<dbReference type="RefSeq" id="WP_203853381.1">
    <property type="nucleotide sequence ID" value="NZ_BAAAVW010000010.1"/>
</dbReference>
<evidence type="ECO:0000313" key="1">
    <source>
        <dbReference type="EMBL" id="GIG51772.1"/>
    </source>
</evidence>
<protein>
    <recommendedName>
        <fullName evidence="3">Metallo-beta-lactamase domain-containing protein</fullName>
    </recommendedName>
</protein>
<accession>A0A919PWV3</accession>
<dbReference type="SUPFAM" id="SSF56281">
    <property type="entry name" value="Metallo-hydrolase/oxidoreductase"/>
    <property type="match status" value="1"/>
</dbReference>
<organism evidence="1 2">
    <name type="scientific">Dactylosporangium siamense</name>
    <dbReference type="NCBI Taxonomy" id="685454"/>
    <lineage>
        <taxon>Bacteria</taxon>
        <taxon>Bacillati</taxon>
        <taxon>Actinomycetota</taxon>
        <taxon>Actinomycetes</taxon>
        <taxon>Micromonosporales</taxon>
        <taxon>Micromonosporaceae</taxon>
        <taxon>Dactylosporangium</taxon>
    </lineage>
</organism>
<dbReference type="Gene3D" id="3.60.15.10">
    <property type="entry name" value="Ribonuclease Z/Hydroxyacylglutathione hydrolase-like"/>
    <property type="match status" value="1"/>
</dbReference>